<dbReference type="GO" id="GO:0000122">
    <property type="term" value="P:negative regulation of transcription by RNA polymerase II"/>
    <property type="evidence" value="ECO:0007669"/>
    <property type="project" value="UniProtKB-ARBA"/>
</dbReference>
<evidence type="ECO:0000256" key="5">
    <source>
        <dbReference type="PROSITE-ProRule" id="PRU00042"/>
    </source>
</evidence>
<dbReference type="AlphaFoldDB" id="A0A1S0TJ58"/>
<dbReference type="OrthoDB" id="10068874at2759"/>
<feature type="domain" description="C2H2-type" evidence="7">
    <location>
        <begin position="227"/>
        <end position="254"/>
    </location>
</feature>
<accession>A0A1S0TJ58</accession>
<dbReference type="KEGG" id="loa:LOAG_13670"/>
<evidence type="ECO:0000256" key="1">
    <source>
        <dbReference type="ARBA" id="ARBA00022723"/>
    </source>
</evidence>
<dbReference type="GeneID" id="9951143"/>
<dbReference type="FunFam" id="3.30.160.60:FF:000912">
    <property type="entry name" value="Zinc finger protein 660"/>
    <property type="match status" value="4"/>
</dbReference>
<dbReference type="Pfam" id="PF00096">
    <property type="entry name" value="zf-C2H2"/>
    <property type="match status" value="5"/>
</dbReference>
<feature type="domain" description="C2H2-type" evidence="7">
    <location>
        <begin position="143"/>
        <end position="170"/>
    </location>
</feature>
<dbReference type="OMA" id="SHRINHM"/>
<dbReference type="GO" id="GO:0008270">
    <property type="term" value="F:zinc ion binding"/>
    <property type="evidence" value="ECO:0007669"/>
    <property type="project" value="UniProtKB-KW"/>
</dbReference>
<name>A0A1S0TJ58_LOALO</name>
<evidence type="ECO:0000313" key="8">
    <source>
        <dbReference type="EMBL" id="EFO14844.2"/>
    </source>
</evidence>
<evidence type="ECO:0000259" key="7">
    <source>
        <dbReference type="PROSITE" id="PS50157"/>
    </source>
</evidence>
<keyword evidence="4" id="KW-0862">Zinc</keyword>
<dbReference type="SUPFAM" id="SSF57667">
    <property type="entry name" value="beta-beta-alpha zinc fingers"/>
    <property type="match status" value="3"/>
</dbReference>
<proteinExistence type="predicted"/>
<keyword evidence="3 5" id="KW-0863">Zinc-finger</keyword>
<keyword evidence="1" id="KW-0479">Metal-binding</keyword>
<dbReference type="InterPro" id="IPR013087">
    <property type="entry name" value="Znf_C2H2_type"/>
</dbReference>
<keyword evidence="2" id="KW-0677">Repeat</keyword>
<evidence type="ECO:0000256" key="4">
    <source>
        <dbReference type="ARBA" id="ARBA00022833"/>
    </source>
</evidence>
<dbReference type="SMART" id="SM00355">
    <property type="entry name" value="ZnF_C2H2"/>
    <property type="match status" value="5"/>
</dbReference>
<feature type="domain" description="C2H2-type" evidence="7">
    <location>
        <begin position="171"/>
        <end position="198"/>
    </location>
</feature>
<dbReference type="FunFam" id="3.30.160.60:FF:000446">
    <property type="entry name" value="Zinc finger protein"/>
    <property type="match status" value="1"/>
</dbReference>
<dbReference type="EMBL" id="JH712732">
    <property type="protein sequence ID" value="EFO14844.2"/>
    <property type="molecule type" value="Genomic_DNA"/>
</dbReference>
<feature type="signal peptide" evidence="6">
    <location>
        <begin position="1"/>
        <end position="21"/>
    </location>
</feature>
<sequence length="257" mass="29800">MHFAYFVFLYFQLSNIRTAETQTEQTEPLDLSLQKLSREQAPDLCLLAEVAAKIYTHEFKGQVLIVKEVDAEGKRKNTEEIPGKESKRKKLQCGPCQNEVVSMDDMETNTSEKLRICPTCNKTFPYLSTMKIHMRSHTGEKPYNCLTCNKSFPRLSTLNDHMRIHSGEKPYVCRICNSSFTQSSHRINHMRTHTGEKPYVCCICNSSFTQSSQRINHMRTHTGEKPYVCLICNRSFSQSSNRERHMKIHTSKPYNYP</sequence>
<dbReference type="GO" id="GO:0005634">
    <property type="term" value="C:nucleus"/>
    <property type="evidence" value="ECO:0007669"/>
    <property type="project" value="TreeGrafter"/>
</dbReference>
<evidence type="ECO:0000256" key="2">
    <source>
        <dbReference type="ARBA" id="ARBA00022737"/>
    </source>
</evidence>
<evidence type="ECO:0000256" key="6">
    <source>
        <dbReference type="SAM" id="SignalP"/>
    </source>
</evidence>
<dbReference type="Gene3D" id="3.30.160.60">
    <property type="entry name" value="Classic Zinc Finger"/>
    <property type="match status" value="5"/>
</dbReference>
<gene>
    <name evidence="8" type="ORF">LOAG_13670</name>
</gene>
<dbReference type="PROSITE" id="PS00028">
    <property type="entry name" value="ZINC_FINGER_C2H2_1"/>
    <property type="match status" value="5"/>
</dbReference>
<dbReference type="RefSeq" id="XP_020301168.1">
    <property type="nucleotide sequence ID" value="XM_020448709.1"/>
</dbReference>
<dbReference type="InterPro" id="IPR036236">
    <property type="entry name" value="Znf_C2H2_sf"/>
</dbReference>
<dbReference type="PANTHER" id="PTHR46451">
    <property type="entry name" value="RAS-RESPONSIVE ELEMENT-BINDING PROTEIN 1"/>
    <property type="match status" value="1"/>
</dbReference>
<reference evidence="8" key="1">
    <citation type="submission" date="2012-04" db="EMBL/GenBank/DDBJ databases">
        <title>The Genome Sequence of Loa loa.</title>
        <authorList>
            <consortium name="The Broad Institute Genome Sequencing Platform"/>
            <consortium name="Broad Institute Genome Sequencing Center for Infectious Disease"/>
            <person name="Nutman T.B."/>
            <person name="Fink D.L."/>
            <person name="Russ C."/>
            <person name="Young S."/>
            <person name="Zeng Q."/>
            <person name="Gargeya S."/>
            <person name="Alvarado L."/>
            <person name="Berlin A."/>
            <person name="Chapman S.B."/>
            <person name="Chen Z."/>
            <person name="Freedman E."/>
            <person name="Gellesch M."/>
            <person name="Goldberg J."/>
            <person name="Griggs A."/>
            <person name="Gujja S."/>
            <person name="Heilman E.R."/>
            <person name="Heiman D."/>
            <person name="Howarth C."/>
            <person name="Mehta T."/>
            <person name="Neiman D."/>
            <person name="Pearson M."/>
            <person name="Roberts A."/>
            <person name="Saif S."/>
            <person name="Shea T."/>
            <person name="Shenoy N."/>
            <person name="Sisk P."/>
            <person name="Stolte C."/>
            <person name="Sykes S."/>
            <person name="White J."/>
            <person name="Yandava C."/>
            <person name="Haas B."/>
            <person name="Henn M.R."/>
            <person name="Nusbaum C."/>
            <person name="Birren B."/>
        </authorList>
    </citation>
    <scope>NUCLEOTIDE SEQUENCE [LARGE SCALE GENOMIC DNA]</scope>
</reference>
<keyword evidence="6" id="KW-0732">Signal</keyword>
<dbReference type="CTD" id="9951143"/>
<feature type="domain" description="C2H2-type" evidence="7">
    <location>
        <begin position="115"/>
        <end position="142"/>
    </location>
</feature>
<dbReference type="GO" id="GO:0001228">
    <property type="term" value="F:DNA-binding transcription activator activity, RNA polymerase II-specific"/>
    <property type="evidence" value="ECO:0007669"/>
    <property type="project" value="TreeGrafter"/>
</dbReference>
<dbReference type="InParanoid" id="A0A1S0TJ58"/>
<feature type="chain" id="PRO_5010359152" evidence="6">
    <location>
        <begin position="22"/>
        <end position="257"/>
    </location>
</feature>
<dbReference type="PANTHER" id="PTHR46451:SF1">
    <property type="entry name" value="RAS-RESPONSIVE ELEMENT-BINDING PROTEIN 1"/>
    <property type="match status" value="1"/>
</dbReference>
<organism evidence="8">
    <name type="scientific">Loa loa</name>
    <name type="common">Eye worm</name>
    <name type="synonym">Filaria loa</name>
    <dbReference type="NCBI Taxonomy" id="7209"/>
    <lineage>
        <taxon>Eukaryota</taxon>
        <taxon>Metazoa</taxon>
        <taxon>Ecdysozoa</taxon>
        <taxon>Nematoda</taxon>
        <taxon>Chromadorea</taxon>
        <taxon>Rhabditida</taxon>
        <taxon>Spirurina</taxon>
        <taxon>Spiruromorpha</taxon>
        <taxon>Filarioidea</taxon>
        <taxon>Onchocercidae</taxon>
        <taxon>Loa</taxon>
    </lineage>
</organism>
<dbReference type="InterPro" id="IPR052795">
    <property type="entry name" value="RREB1"/>
</dbReference>
<feature type="domain" description="C2H2-type" evidence="7">
    <location>
        <begin position="199"/>
        <end position="226"/>
    </location>
</feature>
<evidence type="ECO:0000256" key="3">
    <source>
        <dbReference type="ARBA" id="ARBA00022771"/>
    </source>
</evidence>
<protein>
    <submittedName>
        <fullName evidence="8">Zinc finger protein</fullName>
    </submittedName>
</protein>
<dbReference type="GO" id="GO:0000978">
    <property type="term" value="F:RNA polymerase II cis-regulatory region sequence-specific DNA binding"/>
    <property type="evidence" value="ECO:0007669"/>
    <property type="project" value="TreeGrafter"/>
</dbReference>
<dbReference type="PROSITE" id="PS50157">
    <property type="entry name" value="ZINC_FINGER_C2H2_2"/>
    <property type="match status" value="5"/>
</dbReference>